<gene>
    <name evidence="1" type="ORF">KUF71_009217</name>
</gene>
<keyword evidence="2" id="KW-1185">Reference proteome</keyword>
<comment type="caution">
    <text evidence="1">The sequence shown here is derived from an EMBL/GenBank/DDBJ whole genome shotgun (WGS) entry which is preliminary data.</text>
</comment>
<dbReference type="PANTHER" id="PTHR33332">
    <property type="entry name" value="REVERSE TRANSCRIPTASE DOMAIN-CONTAINING PROTEIN"/>
    <property type="match status" value="1"/>
</dbReference>
<reference evidence="1" key="1">
    <citation type="submission" date="2021-07" db="EMBL/GenBank/DDBJ databases">
        <authorList>
            <person name="Catto M.A."/>
            <person name="Jacobson A."/>
            <person name="Kennedy G."/>
            <person name="Labadie P."/>
            <person name="Hunt B.G."/>
            <person name="Srinivasan R."/>
        </authorList>
    </citation>
    <scope>NUCLEOTIDE SEQUENCE</scope>
    <source>
        <strain evidence="1">PL_HMW_Pooled</strain>
        <tissue evidence="1">Head</tissue>
    </source>
</reference>
<sequence length="272" mass="31846">EKGGLKTTNDPTLVSSFKRYRFIYRQVKKECKMSSKPKNDIKLQKPNENPYGQSFMIMLSKPEHKNMKIRRSEGSHLIEKPTDITNLLVFSKIIEIKTTSDAFLDSIYYVSKCFDEKFCVMGVFFDMSKAFDMVDHSILLNRLESYGIRGNANKWFKNYLEEIMQYVQITRCENNLQYIKTYTPKPVMCNGTNLVVWDNTMEELEEKLRKSIGEMTKWCNLNKLILNKTKTSLVQFRTNFRTERNSNTSPEIQNFSETSEMLILNGTSTQKS</sequence>
<organism evidence="1 2">
    <name type="scientific">Frankliniella fusca</name>
    <dbReference type="NCBI Taxonomy" id="407009"/>
    <lineage>
        <taxon>Eukaryota</taxon>
        <taxon>Metazoa</taxon>
        <taxon>Ecdysozoa</taxon>
        <taxon>Arthropoda</taxon>
        <taxon>Hexapoda</taxon>
        <taxon>Insecta</taxon>
        <taxon>Pterygota</taxon>
        <taxon>Neoptera</taxon>
        <taxon>Paraneoptera</taxon>
        <taxon>Thysanoptera</taxon>
        <taxon>Terebrantia</taxon>
        <taxon>Thripoidea</taxon>
        <taxon>Thripidae</taxon>
        <taxon>Frankliniella</taxon>
    </lineage>
</organism>
<name>A0AAE1HEK1_9NEOP</name>
<reference evidence="1" key="2">
    <citation type="journal article" date="2023" name="BMC Genomics">
        <title>Pest status, molecular evolution, and epigenetic factors derived from the genome assembly of Frankliniella fusca, a thysanopteran phytovirus vector.</title>
        <authorList>
            <person name="Catto M.A."/>
            <person name="Labadie P.E."/>
            <person name="Jacobson A.L."/>
            <person name="Kennedy G.G."/>
            <person name="Srinivasan R."/>
            <person name="Hunt B.G."/>
        </authorList>
    </citation>
    <scope>NUCLEOTIDE SEQUENCE</scope>
    <source>
        <strain evidence="1">PL_HMW_Pooled</strain>
    </source>
</reference>
<evidence type="ECO:0000313" key="1">
    <source>
        <dbReference type="EMBL" id="KAK3919931.1"/>
    </source>
</evidence>
<dbReference type="AlphaFoldDB" id="A0AAE1HEK1"/>
<feature type="non-terminal residue" evidence="1">
    <location>
        <position position="272"/>
    </location>
</feature>
<proteinExistence type="predicted"/>
<evidence type="ECO:0000313" key="2">
    <source>
        <dbReference type="Proteomes" id="UP001219518"/>
    </source>
</evidence>
<dbReference type="EMBL" id="JAHWGI010000985">
    <property type="protein sequence ID" value="KAK3919931.1"/>
    <property type="molecule type" value="Genomic_DNA"/>
</dbReference>
<accession>A0AAE1HEK1</accession>
<protein>
    <submittedName>
        <fullName evidence="1">LINE-1 retrotransposable element ORF2 protein</fullName>
    </submittedName>
</protein>
<dbReference type="Proteomes" id="UP001219518">
    <property type="component" value="Unassembled WGS sequence"/>
</dbReference>